<gene>
    <name evidence="1" type="ORF">EPK99_23490</name>
</gene>
<dbReference type="OrthoDB" id="5422822at2"/>
<sequence>MRYINLNLLVGDPDAAPALAAAEQARLEILAELDPVRRRELVDGHREKWVAFRTHFERIYGEKCWYTECVNPGTDDDIDHFRPKGRIQEDRLHGGYWWEALHWRNFRLSCHRANRLRENPETGNTHGKGDHFPLLDPEQRWRDPSAACHELPLLLDPIRAGDAAYVTYDISGKVALSPRYENDEIAKKRFEASRVYLHLDWPSIKGQRQMLYADITRRVDDGNAAAAGIGRGEVGSRDWLDRVIGGLIDLTQPRQPYSRAAQAYIRRYRFHDWVEREVLPHIVNADAAVDGAAA</sequence>
<accession>A0A444LB99</accession>
<name>A0A444LB99_9HYPH</name>
<comment type="caution">
    <text evidence="1">The sequence shown here is derived from an EMBL/GenBank/DDBJ whole genome shotgun (WGS) entry which is preliminary data.</text>
</comment>
<evidence type="ECO:0000313" key="2">
    <source>
        <dbReference type="Proteomes" id="UP000287687"/>
    </source>
</evidence>
<keyword evidence="2" id="KW-1185">Reference proteome</keyword>
<reference evidence="1 2" key="1">
    <citation type="submission" date="2019-01" db="EMBL/GenBank/DDBJ databases">
        <title>The draft genome of Rhizobium sp. 24NR.</title>
        <authorList>
            <person name="Liu L."/>
            <person name="Liang L."/>
            <person name="Shi S."/>
            <person name="Xu L."/>
            <person name="Wang X."/>
            <person name="Li L."/>
            <person name="Zhang X."/>
        </authorList>
    </citation>
    <scope>NUCLEOTIDE SEQUENCE [LARGE SCALE GENOMIC DNA]</scope>
    <source>
        <strain evidence="1 2">24NR</strain>
    </source>
</reference>
<evidence type="ECO:0008006" key="3">
    <source>
        <dbReference type="Google" id="ProtNLM"/>
    </source>
</evidence>
<dbReference type="EMBL" id="SBIP01000006">
    <property type="protein sequence ID" value="RWX74857.1"/>
    <property type="molecule type" value="Genomic_DNA"/>
</dbReference>
<evidence type="ECO:0000313" key="1">
    <source>
        <dbReference type="EMBL" id="RWX74857.1"/>
    </source>
</evidence>
<dbReference type="RefSeq" id="WP_128445518.1">
    <property type="nucleotide sequence ID" value="NZ_SBIP01000006.1"/>
</dbReference>
<dbReference type="Proteomes" id="UP000287687">
    <property type="component" value="Unassembled WGS sequence"/>
</dbReference>
<organism evidence="1 2">
    <name type="scientific">Neorhizobium lilium</name>
    <dbReference type="NCBI Taxonomy" id="2503024"/>
    <lineage>
        <taxon>Bacteria</taxon>
        <taxon>Pseudomonadati</taxon>
        <taxon>Pseudomonadota</taxon>
        <taxon>Alphaproteobacteria</taxon>
        <taxon>Hyphomicrobiales</taxon>
        <taxon>Rhizobiaceae</taxon>
        <taxon>Rhizobium/Agrobacterium group</taxon>
        <taxon>Neorhizobium</taxon>
    </lineage>
</organism>
<proteinExistence type="predicted"/>
<protein>
    <recommendedName>
        <fullName evidence="3">TIGR02646 family protein</fullName>
    </recommendedName>
</protein>
<dbReference type="Gene3D" id="1.10.30.50">
    <property type="match status" value="1"/>
</dbReference>
<dbReference type="AlphaFoldDB" id="A0A444LB99"/>